<dbReference type="EMBL" id="VUMB01000002">
    <property type="protein sequence ID" value="MSS38927.1"/>
    <property type="molecule type" value="Genomic_DNA"/>
</dbReference>
<evidence type="ECO:0000256" key="4">
    <source>
        <dbReference type="RuleBase" id="RU003939"/>
    </source>
</evidence>
<name>A0A844F763_CLOSV</name>
<dbReference type="SUPFAM" id="SSF47729">
    <property type="entry name" value="IHF-like DNA-binding proteins"/>
    <property type="match status" value="1"/>
</dbReference>
<dbReference type="RefSeq" id="WP_154322688.1">
    <property type="nucleotide sequence ID" value="NZ_CP045695.1"/>
</dbReference>
<dbReference type="Pfam" id="PF00216">
    <property type="entry name" value="Bac_DNA_binding"/>
    <property type="match status" value="1"/>
</dbReference>
<dbReference type="InterPro" id="IPR000119">
    <property type="entry name" value="Hist_DNA-bd"/>
</dbReference>
<sequence length="94" mass="10500">MTKAELIKSIVNKVEGVNHKQIDEVLTALSEVIVEVVKADDKVTIPNVGTVSVKDVPERRGIIMMGERKGEEYVVEAHREPKMKLVKGFKDCLL</sequence>
<keyword evidence="2" id="KW-0226">DNA condensation</keyword>
<evidence type="ECO:0000256" key="2">
    <source>
        <dbReference type="ARBA" id="ARBA00023067"/>
    </source>
</evidence>
<evidence type="ECO:0000313" key="5">
    <source>
        <dbReference type="EMBL" id="MSS38927.1"/>
    </source>
</evidence>
<accession>A0A844F763</accession>
<comment type="caution">
    <text evidence="5">The sequence shown here is derived from an EMBL/GenBank/DDBJ whole genome shotgun (WGS) entry which is preliminary data.</text>
</comment>
<dbReference type="AlphaFoldDB" id="A0A844F763"/>
<organism evidence="5 6">
    <name type="scientific">Clostridium scindens (strain JCM 10418 / VPI 12708)</name>
    <dbReference type="NCBI Taxonomy" id="29347"/>
    <lineage>
        <taxon>Bacteria</taxon>
        <taxon>Bacillati</taxon>
        <taxon>Bacillota</taxon>
        <taxon>Clostridia</taxon>
        <taxon>Lachnospirales</taxon>
        <taxon>Lachnospiraceae</taxon>
    </lineage>
</organism>
<keyword evidence="3" id="KW-0238">DNA-binding</keyword>
<evidence type="ECO:0000313" key="6">
    <source>
        <dbReference type="Proteomes" id="UP000462363"/>
    </source>
</evidence>
<dbReference type="GO" id="GO:0030527">
    <property type="term" value="F:structural constituent of chromatin"/>
    <property type="evidence" value="ECO:0007669"/>
    <property type="project" value="InterPro"/>
</dbReference>
<evidence type="ECO:0000256" key="3">
    <source>
        <dbReference type="ARBA" id="ARBA00023125"/>
    </source>
</evidence>
<protein>
    <recommendedName>
        <fullName evidence="7">DNA-binding protein HU</fullName>
    </recommendedName>
</protein>
<evidence type="ECO:0000256" key="1">
    <source>
        <dbReference type="ARBA" id="ARBA00010529"/>
    </source>
</evidence>
<dbReference type="Gene3D" id="4.10.520.10">
    <property type="entry name" value="IHF-like DNA-binding proteins"/>
    <property type="match status" value="1"/>
</dbReference>
<evidence type="ECO:0008006" key="7">
    <source>
        <dbReference type="Google" id="ProtNLM"/>
    </source>
</evidence>
<reference evidence="5 6" key="1">
    <citation type="submission" date="2019-08" db="EMBL/GenBank/DDBJ databases">
        <title>In-depth cultivation of the pig gut microbiome towards novel bacterial diversity and tailored functional studies.</title>
        <authorList>
            <person name="Wylensek D."/>
            <person name="Hitch T.C.A."/>
            <person name="Clavel T."/>
        </authorList>
    </citation>
    <scope>NUCLEOTIDE SEQUENCE [LARGE SCALE GENOMIC DNA]</scope>
    <source>
        <strain evidence="5 6">BL-389-WT-3D</strain>
    </source>
</reference>
<proteinExistence type="inferred from homology"/>
<dbReference type="PANTHER" id="PTHR33175:SF3">
    <property type="entry name" value="DNA-BINDING PROTEIN HU-BETA"/>
    <property type="match status" value="1"/>
</dbReference>
<dbReference type="GO" id="GO:0003677">
    <property type="term" value="F:DNA binding"/>
    <property type="evidence" value="ECO:0007669"/>
    <property type="project" value="UniProtKB-KW"/>
</dbReference>
<comment type="similarity">
    <text evidence="1 4">Belongs to the bacterial histone-like protein family.</text>
</comment>
<dbReference type="GO" id="GO:0030261">
    <property type="term" value="P:chromosome condensation"/>
    <property type="evidence" value="ECO:0007669"/>
    <property type="project" value="UniProtKB-KW"/>
</dbReference>
<dbReference type="SMART" id="SM00411">
    <property type="entry name" value="BHL"/>
    <property type="match status" value="1"/>
</dbReference>
<dbReference type="Proteomes" id="UP000462363">
    <property type="component" value="Unassembled WGS sequence"/>
</dbReference>
<gene>
    <name evidence="5" type="ORF">FYJ37_00815</name>
</gene>
<dbReference type="InterPro" id="IPR010992">
    <property type="entry name" value="IHF-like_DNA-bd_dom_sf"/>
</dbReference>
<dbReference type="PANTHER" id="PTHR33175">
    <property type="entry name" value="DNA-BINDING PROTEIN HU"/>
    <property type="match status" value="1"/>
</dbReference>